<protein>
    <submittedName>
        <fullName evidence="1">Uncharacterized protein</fullName>
    </submittedName>
</protein>
<dbReference type="EMBL" id="GBXM01024693">
    <property type="protein sequence ID" value="JAH83884.1"/>
    <property type="molecule type" value="Transcribed_RNA"/>
</dbReference>
<dbReference type="AlphaFoldDB" id="A0A0E9W0I3"/>
<reference evidence="1" key="2">
    <citation type="journal article" date="2015" name="Fish Shellfish Immunol.">
        <title>Early steps in the European eel (Anguilla anguilla)-Vibrio vulnificus interaction in the gills: Role of the RtxA13 toxin.</title>
        <authorList>
            <person name="Callol A."/>
            <person name="Pajuelo D."/>
            <person name="Ebbesson L."/>
            <person name="Teles M."/>
            <person name="MacKenzie S."/>
            <person name="Amaro C."/>
        </authorList>
    </citation>
    <scope>NUCLEOTIDE SEQUENCE</scope>
</reference>
<evidence type="ECO:0000313" key="1">
    <source>
        <dbReference type="EMBL" id="JAH83884.1"/>
    </source>
</evidence>
<organism evidence="1">
    <name type="scientific">Anguilla anguilla</name>
    <name type="common">European freshwater eel</name>
    <name type="synonym">Muraena anguilla</name>
    <dbReference type="NCBI Taxonomy" id="7936"/>
    <lineage>
        <taxon>Eukaryota</taxon>
        <taxon>Metazoa</taxon>
        <taxon>Chordata</taxon>
        <taxon>Craniata</taxon>
        <taxon>Vertebrata</taxon>
        <taxon>Euteleostomi</taxon>
        <taxon>Actinopterygii</taxon>
        <taxon>Neopterygii</taxon>
        <taxon>Teleostei</taxon>
        <taxon>Anguilliformes</taxon>
        <taxon>Anguillidae</taxon>
        <taxon>Anguilla</taxon>
    </lineage>
</organism>
<reference evidence="1" key="1">
    <citation type="submission" date="2014-11" db="EMBL/GenBank/DDBJ databases">
        <authorList>
            <person name="Amaro Gonzalez C."/>
        </authorList>
    </citation>
    <scope>NUCLEOTIDE SEQUENCE</scope>
</reference>
<name>A0A0E9W0I3_ANGAN</name>
<sequence>MGLLSKKIKRKRSPVDTSK</sequence>
<proteinExistence type="predicted"/>
<accession>A0A0E9W0I3</accession>